<feature type="compositionally biased region" description="Basic and acidic residues" evidence="2">
    <location>
        <begin position="443"/>
        <end position="453"/>
    </location>
</feature>
<name>G0V341_TRYCI</name>
<protein>
    <submittedName>
        <fullName evidence="3">Uncharacterized protein TCIL3000_11_15740</fullName>
    </submittedName>
</protein>
<dbReference type="InterPro" id="IPR052293">
    <property type="entry name" value="SRRP"/>
</dbReference>
<proteinExistence type="predicted"/>
<evidence type="ECO:0000256" key="1">
    <source>
        <dbReference type="SAM" id="Coils"/>
    </source>
</evidence>
<feature type="region of interest" description="Disordered" evidence="2">
    <location>
        <begin position="478"/>
        <end position="520"/>
    </location>
</feature>
<feature type="region of interest" description="Disordered" evidence="2">
    <location>
        <begin position="538"/>
        <end position="564"/>
    </location>
</feature>
<feature type="compositionally biased region" description="Polar residues" evidence="2">
    <location>
        <begin position="396"/>
        <end position="419"/>
    </location>
</feature>
<feature type="compositionally biased region" description="Low complexity" evidence="2">
    <location>
        <begin position="306"/>
        <end position="346"/>
    </location>
</feature>
<sequence length="807" mass="91327">MMNPERVLFPVREQSEASTCATTSTMSVRRTCSFDRESTCSSIKIDYQRLMDSHIRRAGVMEQYKQLVMGRCKGGKEIAAEDPCPKDDVSRLIEKDEWEQLFALEEDRKTSTDEEREQQLRLREEHRLRLKEEEERQLRLIEEEKRQLRLKEEEERQSLLREEEHRLRLKKEEERQLRLKEEERRQLRLREEEKRQLLLREEDERQLLLREEEHRLRLKKEEERRLRLEEEKKQLLLMEEEHRLRLKKEEERQLRLIEEEKKRRLRLKEERRSRESKKTRSRAVEIDTPNEVVVADASRASKKVAGSRSLSPVVSSMSHPSSPCAAAAGVMSSRRGSSPSAWRSASGSLSILPMSVVASRSKKMPHSVQSSAHGDKESNSTVNSKAQQVPAYPCVSPTTATLSPVTDPSTYTKSQSARVSTGVEDMFHQVDDNNTAPNSRISVRKEKNIEKPTQRPSAPLPLCRTGSSDAIVAISDPVCKSASSSKRKSEVRKSTHSRKRGDKGSTERKKSAKDENMEPYEVEWALPAAEASARVTETAVPPNNNKDKELVNDEPGGGVSRSLSNEFCSRRSEGIMRPPKVTREAVHRVDADGHEKVSLIVAAGSHELRHSSGYDSQAISPDASSVLPSRAVVQSTVEEELLNALKESQKGVASPTDTSHRTSFACGSTINGTRCNKGACIASAAAVLQGILTKARRVVPCCYCGEMQPLKTYSLHLEFCRTTTRALYRRYGLSMLRLSMAIPAHNVVKAISEATTEELDAFTRACYECVKVSIIPCPRCGVYMRVHDLPEHQDSCRSTSRSRSTVG</sequence>
<accession>G0V341</accession>
<feature type="region of interest" description="Disordered" evidence="2">
    <location>
        <begin position="298"/>
        <end position="346"/>
    </location>
</feature>
<dbReference type="PANTHER" id="PTHR12239">
    <property type="entry name" value="PROTEIN CBG20215-RELATED"/>
    <property type="match status" value="1"/>
</dbReference>
<organism evidence="3">
    <name type="scientific">Trypanosoma congolense (strain IL3000)</name>
    <dbReference type="NCBI Taxonomy" id="1068625"/>
    <lineage>
        <taxon>Eukaryota</taxon>
        <taxon>Discoba</taxon>
        <taxon>Euglenozoa</taxon>
        <taxon>Kinetoplastea</taxon>
        <taxon>Metakinetoplastina</taxon>
        <taxon>Trypanosomatida</taxon>
        <taxon>Trypanosomatidae</taxon>
        <taxon>Trypanosoma</taxon>
        <taxon>Nannomonas</taxon>
    </lineage>
</organism>
<evidence type="ECO:0000256" key="2">
    <source>
        <dbReference type="SAM" id="MobiDB-lite"/>
    </source>
</evidence>
<feature type="compositionally biased region" description="Basic and acidic residues" evidence="2">
    <location>
        <begin position="502"/>
        <end position="516"/>
    </location>
</feature>
<feature type="coiled-coil region" evidence="1">
    <location>
        <begin position="116"/>
        <end position="277"/>
    </location>
</feature>
<dbReference type="EMBL" id="HE575324">
    <property type="protein sequence ID" value="CCC96064.1"/>
    <property type="molecule type" value="Genomic_DNA"/>
</dbReference>
<feature type="region of interest" description="Disordered" evidence="2">
    <location>
        <begin position="360"/>
        <end position="464"/>
    </location>
</feature>
<evidence type="ECO:0000313" key="3">
    <source>
        <dbReference type="EMBL" id="CCC96064.1"/>
    </source>
</evidence>
<dbReference type="AlphaFoldDB" id="G0V341"/>
<keyword evidence="1" id="KW-0175">Coiled coil</keyword>
<dbReference type="VEuPathDB" id="TriTrypDB:TcIL3000.11.15740"/>
<reference evidence="3" key="1">
    <citation type="journal article" date="2012" name="Proc. Natl. Acad. Sci. U.S.A.">
        <title>Antigenic diversity is generated by distinct evolutionary mechanisms in African trypanosome species.</title>
        <authorList>
            <person name="Jackson A.P."/>
            <person name="Berry A."/>
            <person name="Aslett M."/>
            <person name="Allison H.C."/>
            <person name="Burton P."/>
            <person name="Vavrova-Anderson J."/>
            <person name="Brown R."/>
            <person name="Browne H."/>
            <person name="Corton N."/>
            <person name="Hauser H."/>
            <person name="Gamble J."/>
            <person name="Gilderthorp R."/>
            <person name="Marcello L."/>
            <person name="McQuillan J."/>
            <person name="Otto T.D."/>
            <person name="Quail M.A."/>
            <person name="Sanders M.J."/>
            <person name="van Tonder A."/>
            <person name="Ginger M.L."/>
            <person name="Field M.C."/>
            <person name="Barry J.D."/>
            <person name="Hertz-Fowler C."/>
            <person name="Berriman M."/>
        </authorList>
    </citation>
    <scope>NUCLEOTIDE SEQUENCE</scope>
    <source>
        <strain evidence="3">IL3000</strain>
    </source>
</reference>
<feature type="compositionally biased region" description="Polar residues" evidence="2">
    <location>
        <begin position="432"/>
        <end position="441"/>
    </location>
</feature>
<dbReference type="PANTHER" id="PTHR12239:SF41">
    <property type="entry name" value="MEMBRANE ASSOCIATED PROTEIN, PUTATIVE-RELATED"/>
    <property type="match status" value="1"/>
</dbReference>
<gene>
    <name evidence="3" type="ORF">TCIL3000_11_15740</name>
</gene>